<keyword evidence="1" id="KW-0732">Signal</keyword>
<reference evidence="3 4" key="1">
    <citation type="submission" date="2019-05" db="EMBL/GenBank/DDBJ databases">
        <title>Draft Genome Sequences of Six Type Strains of the Genus Massilia.</title>
        <authorList>
            <person name="Miess H."/>
            <person name="Frediansyhah A."/>
            <person name="Gross H."/>
        </authorList>
    </citation>
    <scope>NUCLEOTIDE SEQUENCE [LARGE SCALE GENOMIC DNA]</scope>
    <source>
        <strain evidence="3 4">DSMZ 26121</strain>
    </source>
</reference>
<evidence type="ECO:0000313" key="2">
    <source>
        <dbReference type="EMBL" id="MBB3223624.1"/>
    </source>
</evidence>
<reference evidence="2 5" key="2">
    <citation type="submission" date="2020-08" db="EMBL/GenBank/DDBJ databases">
        <title>Genomic Encyclopedia of Type Strains, Phase III (KMG-III): the genomes of soil and plant-associated and newly described type strains.</title>
        <authorList>
            <person name="Whitman W."/>
        </authorList>
    </citation>
    <scope>NUCLEOTIDE SEQUENCE [LARGE SCALE GENOMIC DNA]</scope>
    <source>
        <strain evidence="2 5">CECT 7753</strain>
    </source>
</reference>
<organism evidence="2 5">
    <name type="scientific">Pseudoduganella umbonata</name>
    <dbReference type="NCBI Taxonomy" id="864828"/>
    <lineage>
        <taxon>Bacteria</taxon>
        <taxon>Pseudomonadati</taxon>
        <taxon>Pseudomonadota</taxon>
        <taxon>Betaproteobacteria</taxon>
        <taxon>Burkholderiales</taxon>
        <taxon>Oxalobacteraceae</taxon>
        <taxon>Telluria group</taxon>
        <taxon>Pseudoduganella</taxon>
    </lineage>
</organism>
<keyword evidence="4" id="KW-1185">Reference proteome</keyword>
<dbReference type="Gene3D" id="2.60.120.380">
    <property type="match status" value="1"/>
</dbReference>
<evidence type="ECO:0000313" key="3">
    <source>
        <dbReference type="EMBL" id="QCP13513.1"/>
    </source>
</evidence>
<dbReference type="OrthoDB" id="964913at2"/>
<evidence type="ECO:0000313" key="4">
    <source>
        <dbReference type="Proteomes" id="UP000298763"/>
    </source>
</evidence>
<dbReference type="Proteomes" id="UP000298763">
    <property type="component" value="Chromosome"/>
</dbReference>
<evidence type="ECO:0008006" key="6">
    <source>
        <dbReference type="Google" id="ProtNLM"/>
    </source>
</evidence>
<dbReference type="EMBL" id="CP040017">
    <property type="protein sequence ID" value="QCP13513.1"/>
    <property type="molecule type" value="Genomic_DNA"/>
</dbReference>
<dbReference type="AlphaFoldDB" id="A0A4P8HU74"/>
<proteinExistence type="predicted"/>
<sequence>MTRSTLLIAGAALCSALAWLPHGAAAADKVERYTVDASTPGTKTLRGKIRGYGTAEYKVLLRQGQDLTVGLKTNSLSNYFNITAPGAQEALFNGSINGLDYRGKVEQDGEYTVNVYLMRNAARRNERASYTLSVGTQP</sequence>
<evidence type="ECO:0000313" key="5">
    <source>
        <dbReference type="Proteomes" id="UP000584325"/>
    </source>
</evidence>
<gene>
    <name evidence="3" type="ORF">FCL38_26035</name>
    <name evidence="2" type="ORF">FHS02_004470</name>
</gene>
<dbReference type="Proteomes" id="UP000584325">
    <property type="component" value="Unassembled WGS sequence"/>
</dbReference>
<feature type="signal peptide" evidence="1">
    <location>
        <begin position="1"/>
        <end position="26"/>
    </location>
</feature>
<feature type="chain" id="PRO_5044607498" description="DNA breaking-rejoining protein" evidence="1">
    <location>
        <begin position="27"/>
        <end position="138"/>
    </location>
</feature>
<protein>
    <recommendedName>
        <fullName evidence="6">DNA breaking-rejoining protein</fullName>
    </recommendedName>
</protein>
<accession>A0A4P8HU74</accession>
<dbReference type="RefSeq" id="WP_137316296.1">
    <property type="nucleotide sequence ID" value="NZ_CP040017.1"/>
</dbReference>
<dbReference type="EMBL" id="JACHXS010000009">
    <property type="protein sequence ID" value="MBB3223624.1"/>
    <property type="molecule type" value="Genomic_DNA"/>
</dbReference>
<evidence type="ECO:0000256" key="1">
    <source>
        <dbReference type="SAM" id="SignalP"/>
    </source>
</evidence>
<name>A0A4P8HU74_9BURK</name>